<evidence type="ECO:0000256" key="1">
    <source>
        <dbReference type="SAM" id="Phobius"/>
    </source>
</evidence>
<evidence type="ECO:0000313" key="2">
    <source>
        <dbReference type="EMBL" id="EHH69002.1"/>
    </source>
</evidence>
<proteinExistence type="predicted"/>
<keyword evidence="1" id="KW-1133">Transmembrane helix</keyword>
<gene>
    <name evidence="2" type="ORF">GMO_03090</name>
</gene>
<keyword evidence="1" id="KW-0472">Membrane</keyword>
<sequence length="59" mass="6978">MVWNWPQDLYSLMLACLGYVKIACLVPLVCARMTEALLKKWKYMQLRGMILETKCFKSF</sequence>
<comment type="caution">
    <text evidence="2">The sequence shown here is derived from an EMBL/GenBank/DDBJ whole genome shotgun (WGS) entry which is preliminary data.</text>
</comment>
<dbReference type="AlphaFoldDB" id="G6XFP4"/>
<keyword evidence="1" id="KW-0812">Transmembrane</keyword>
<organism evidence="2 3">
    <name type="scientific">Gluconobacter morbifer G707</name>
    <dbReference type="NCBI Taxonomy" id="1088869"/>
    <lineage>
        <taxon>Bacteria</taxon>
        <taxon>Pseudomonadati</taxon>
        <taxon>Pseudomonadota</taxon>
        <taxon>Alphaproteobacteria</taxon>
        <taxon>Acetobacterales</taxon>
        <taxon>Acetobacteraceae</taxon>
        <taxon>Gluconobacter</taxon>
    </lineage>
</organism>
<keyword evidence="3" id="KW-1185">Reference proteome</keyword>
<dbReference type="Proteomes" id="UP000004949">
    <property type="component" value="Unassembled WGS sequence"/>
</dbReference>
<protein>
    <submittedName>
        <fullName evidence="2">Uncharacterized protein</fullName>
    </submittedName>
</protein>
<name>G6XFP4_9PROT</name>
<dbReference type="EMBL" id="AGQV01000001">
    <property type="protein sequence ID" value="EHH69002.1"/>
    <property type="molecule type" value="Genomic_DNA"/>
</dbReference>
<reference evidence="2 3" key="1">
    <citation type="submission" date="2011-10" db="EMBL/GenBank/DDBJ databases">
        <title>Genome sequence of Gluconobacter morbifer G707, isolated from Drosophila gut.</title>
        <authorList>
            <person name="Lee W.-J."/>
            <person name="Kim E.-K."/>
        </authorList>
    </citation>
    <scope>NUCLEOTIDE SEQUENCE [LARGE SCALE GENOMIC DNA]</scope>
    <source>
        <strain evidence="2 3">G707</strain>
    </source>
</reference>
<feature type="transmembrane region" description="Helical" evidence="1">
    <location>
        <begin position="12"/>
        <end position="34"/>
    </location>
</feature>
<accession>G6XFP4</accession>
<evidence type="ECO:0000313" key="3">
    <source>
        <dbReference type="Proteomes" id="UP000004949"/>
    </source>
</evidence>
<dbReference type="STRING" id="1088869.GMO_03090"/>